<reference evidence="1" key="1">
    <citation type="submission" date="2014-11" db="EMBL/GenBank/DDBJ databases">
        <authorList>
            <person name="Amaro Gonzalez C."/>
        </authorList>
    </citation>
    <scope>NUCLEOTIDE SEQUENCE</scope>
</reference>
<name>A0A0E9UDJ3_ANGAN</name>
<reference evidence="1" key="2">
    <citation type="journal article" date="2015" name="Fish Shellfish Immunol.">
        <title>Early steps in the European eel (Anguilla anguilla)-Vibrio vulnificus interaction in the gills: Role of the RtxA13 toxin.</title>
        <authorList>
            <person name="Callol A."/>
            <person name="Pajuelo D."/>
            <person name="Ebbesson L."/>
            <person name="Teles M."/>
            <person name="MacKenzie S."/>
            <person name="Amaro C."/>
        </authorList>
    </citation>
    <scope>NUCLEOTIDE SEQUENCE</scope>
</reference>
<dbReference type="EMBL" id="GBXM01044740">
    <property type="protein sequence ID" value="JAH63837.1"/>
    <property type="molecule type" value="Transcribed_RNA"/>
</dbReference>
<evidence type="ECO:0000313" key="1">
    <source>
        <dbReference type="EMBL" id="JAH63837.1"/>
    </source>
</evidence>
<dbReference type="AlphaFoldDB" id="A0A0E9UDJ3"/>
<proteinExistence type="predicted"/>
<protein>
    <submittedName>
        <fullName evidence="1">Uncharacterized protein</fullName>
    </submittedName>
</protein>
<accession>A0A0E9UDJ3</accession>
<sequence length="65" mass="7336">MMQSSCLIKILIELHVSMNLKFIWGKLLCSFGRKQLFQLSYLAVRFIGHCFLGCSLKPASLLGVC</sequence>
<organism evidence="1">
    <name type="scientific">Anguilla anguilla</name>
    <name type="common">European freshwater eel</name>
    <name type="synonym">Muraena anguilla</name>
    <dbReference type="NCBI Taxonomy" id="7936"/>
    <lineage>
        <taxon>Eukaryota</taxon>
        <taxon>Metazoa</taxon>
        <taxon>Chordata</taxon>
        <taxon>Craniata</taxon>
        <taxon>Vertebrata</taxon>
        <taxon>Euteleostomi</taxon>
        <taxon>Actinopterygii</taxon>
        <taxon>Neopterygii</taxon>
        <taxon>Teleostei</taxon>
        <taxon>Anguilliformes</taxon>
        <taxon>Anguillidae</taxon>
        <taxon>Anguilla</taxon>
    </lineage>
</organism>